<dbReference type="Pfam" id="PF10604">
    <property type="entry name" value="Polyketide_cyc2"/>
    <property type="match status" value="1"/>
</dbReference>
<dbReference type="AlphaFoldDB" id="A0A5B1LC84"/>
<dbReference type="EMBL" id="VUJV01000006">
    <property type="protein sequence ID" value="KAA1417177.1"/>
    <property type="molecule type" value="Genomic_DNA"/>
</dbReference>
<protein>
    <submittedName>
        <fullName evidence="1">SRPBCC family protein</fullName>
    </submittedName>
</protein>
<dbReference type="Gene3D" id="3.30.530.20">
    <property type="match status" value="1"/>
</dbReference>
<accession>A0A5B1LC84</accession>
<dbReference type="RefSeq" id="WP_149729846.1">
    <property type="nucleotide sequence ID" value="NZ_VUJV01000006.1"/>
</dbReference>
<evidence type="ECO:0000313" key="1">
    <source>
        <dbReference type="EMBL" id="KAA1417177.1"/>
    </source>
</evidence>
<dbReference type="InterPro" id="IPR023393">
    <property type="entry name" value="START-like_dom_sf"/>
</dbReference>
<comment type="caution">
    <text evidence="1">The sequence shown here is derived from an EMBL/GenBank/DDBJ whole genome shotgun (WGS) entry which is preliminary data.</text>
</comment>
<evidence type="ECO:0000313" key="2">
    <source>
        <dbReference type="Proteomes" id="UP000325003"/>
    </source>
</evidence>
<reference evidence="1 2" key="2">
    <citation type="submission" date="2019-09" db="EMBL/GenBank/DDBJ databases">
        <authorList>
            <person name="Jin C."/>
        </authorList>
    </citation>
    <scope>NUCLEOTIDE SEQUENCE [LARGE SCALE GENOMIC DNA]</scope>
    <source>
        <strain evidence="1 2">BN130099</strain>
    </source>
</reference>
<dbReference type="SUPFAM" id="SSF55961">
    <property type="entry name" value="Bet v1-like"/>
    <property type="match status" value="1"/>
</dbReference>
<proteinExistence type="predicted"/>
<organism evidence="1 2">
    <name type="scientific">Nocardioides humilatus</name>
    <dbReference type="NCBI Taxonomy" id="2607660"/>
    <lineage>
        <taxon>Bacteria</taxon>
        <taxon>Bacillati</taxon>
        <taxon>Actinomycetota</taxon>
        <taxon>Actinomycetes</taxon>
        <taxon>Propionibacteriales</taxon>
        <taxon>Nocardioidaceae</taxon>
        <taxon>Nocardioides</taxon>
    </lineage>
</organism>
<dbReference type="CDD" id="cd07821">
    <property type="entry name" value="PYR_PYL_RCAR_like"/>
    <property type="match status" value="1"/>
</dbReference>
<keyword evidence="2" id="KW-1185">Reference proteome</keyword>
<reference evidence="1 2" key="1">
    <citation type="submission" date="2019-09" db="EMBL/GenBank/DDBJ databases">
        <title>Nocardioides panacisoli sp. nov., isolated from the soil of a ginseng field.</title>
        <authorList>
            <person name="Cho C."/>
        </authorList>
    </citation>
    <scope>NUCLEOTIDE SEQUENCE [LARGE SCALE GENOMIC DNA]</scope>
    <source>
        <strain evidence="1 2">BN130099</strain>
    </source>
</reference>
<dbReference type="Proteomes" id="UP000325003">
    <property type="component" value="Unassembled WGS sequence"/>
</dbReference>
<sequence>MRDLRDVDADFVETAPFSFANSVDLAITPDQLFEVFLNAEAWPQWVKALTQVTWTSPQPFGPGTTRTVHLRGGIVGDEEFFTWDAPRQIAFRFIASSSRLTTAFSERYDVEPTADGCRLTWSVGIDVPRALAPVVRLTHPLLDRLLASFLTHLRHYTDKHYSAN</sequence>
<gene>
    <name evidence="1" type="ORF">F0U44_18370</name>
</gene>
<dbReference type="InterPro" id="IPR019587">
    <property type="entry name" value="Polyketide_cyclase/dehydratase"/>
</dbReference>
<name>A0A5B1LC84_9ACTN</name>